<protein>
    <submittedName>
        <fullName evidence="3">Uncharacterized protein</fullName>
    </submittedName>
</protein>
<organism evidence="3 4">
    <name type="scientific">Lentinula detonsa</name>
    <dbReference type="NCBI Taxonomy" id="2804962"/>
    <lineage>
        <taxon>Eukaryota</taxon>
        <taxon>Fungi</taxon>
        <taxon>Dikarya</taxon>
        <taxon>Basidiomycota</taxon>
        <taxon>Agaricomycotina</taxon>
        <taxon>Agaricomycetes</taxon>
        <taxon>Agaricomycetidae</taxon>
        <taxon>Agaricales</taxon>
        <taxon>Marasmiineae</taxon>
        <taxon>Omphalotaceae</taxon>
        <taxon>Lentinula</taxon>
    </lineage>
</organism>
<dbReference type="Proteomes" id="UP001163850">
    <property type="component" value="Unassembled WGS sequence"/>
</dbReference>
<comment type="caution">
    <text evidence="3">The sequence shown here is derived from an EMBL/GenBank/DDBJ whole genome shotgun (WGS) entry which is preliminary data.</text>
</comment>
<dbReference type="AlphaFoldDB" id="A0AA38Q6K8"/>
<dbReference type="EMBL" id="MU801907">
    <property type="protein sequence ID" value="KAJ3988574.1"/>
    <property type="molecule type" value="Genomic_DNA"/>
</dbReference>
<proteinExistence type="predicted"/>
<feature type="signal peptide" evidence="2">
    <location>
        <begin position="1"/>
        <end position="20"/>
    </location>
</feature>
<evidence type="ECO:0000313" key="4">
    <source>
        <dbReference type="Proteomes" id="UP001163850"/>
    </source>
</evidence>
<feature type="chain" id="PRO_5041232691" evidence="2">
    <location>
        <begin position="21"/>
        <end position="94"/>
    </location>
</feature>
<evidence type="ECO:0000313" key="3">
    <source>
        <dbReference type="EMBL" id="KAJ3988574.1"/>
    </source>
</evidence>
<evidence type="ECO:0000256" key="2">
    <source>
        <dbReference type="SAM" id="SignalP"/>
    </source>
</evidence>
<sequence>MYLKFAFLVLATSLFSVVSAMPFQDSNPQAGNYYNYVATHRRPEGPRRNRRPEHPRPSIQNSPLRIEFRQTNAKLPILPPNPAYSTREIVETYV</sequence>
<feature type="compositionally biased region" description="Basic and acidic residues" evidence="1">
    <location>
        <begin position="41"/>
        <end position="56"/>
    </location>
</feature>
<feature type="non-terminal residue" evidence="3">
    <location>
        <position position="1"/>
    </location>
</feature>
<gene>
    <name evidence="3" type="ORF">F5890DRAFT_1490700</name>
</gene>
<feature type="region of interest" description="Disordered" evidence="1">
    <location>
        <begin position="34"/>
        <end position="65"/>
    </location>
</feature>
<name>A0AA38Q6K8_9AGAR</name>
<evidence type="ECO:0000256" key="1">
    <source>
        <dbReference type="SAM" id="MobiDB-lite"/>
    </source>
</evidence>
<reference evidence="3" key="1">
    <citation type="submission" date="2022-08" db="EMBL/GenBank/DDBJ databases">
        <authorList>
            <consortium name="DOE Joint Genome Institute"/>
            <person name="Min B."/>
            <person name="Riley R."/>
            <person name="Sierra-Patev S."/>
            <person name="Naranjo-Ortiz M."/>
            <person name="Looney B."/>
            <person name="Konkel Z."/>
            <person name="Slot J.C."/>
            <person name="Sakamoto Y."/>
            <person name="Steenwyk J.L."/>
            <person name="Rokas A."/>
            <person name="Carro J."/>
            <person name="Camarero S."/>
            <person name="Ferreira P."/>
            <person name="Molpeceres G."/>
            <person name="Ruiz-Duenas F.J."/>
            <person name="Serrano A."/>
            <person name="Henrissat B."/>
            <person name="Drula E."/>
            <person name="Hughes K.W."/>
            <person name="Mata J.L."/>
            <person name="Ishikawa N.K."/>
            <person name="Vargas-Isla R."/>
            <person name="Ushijima S."/>
            <person name="Smith C.A."/>
            <person name="Ahrendt S."/>
            <person name="Andreopoulos W."/>
            <person name="He G."/>
            <person name="Labutti K."/>
            <person name="Lipzen A."/>
            <person name="Ng V."/>
            <person name="Sandor L."/>
            <person name="Barry K."/>
            <person name="Martinez A.T."/>
            <person name="Xiao Y."/>
            <person name="Gibbons J.G."/>
            <person name="Terashima K."/>
            <person name="Hibbett D.S."/>
            <person name="Grigoriev I.V."/>
        </authorList>
    </citation>
    <scope>NUCLEOTIDE SEQUENCE</scope>
    <source>
        <strain evidence="3">TFB7829</strain>
    </source>
</reference>
<accession>A0AA38Q6K8</accession>
<keyword evidence="2" id="KW-0732">Signal</keyword>